<sequence>MAKLILLRHLKSQWNLENRFTGWTDVPLCQEGIASAKETAGKLANFKIDKVYTSPLIRNKETVSLILKELGKDGLPIVIDKALDERNYGKFQGLNKDDVKKQYGEEKVRLWRRSWDVAPPAGESLKDVYQRAVTFFKKYVEKDLKEGKNVLIVASHNSLRAVIKYIEKISDEDIINLEVPYAGLIKYEFNHGLYKKEDL</sequence>
<organism evidence="7 8">
    <name type="scientific">Candidatus Nealsonbacteria bacterium CG09_land_8_20_14_0_10_42_14</name>
    <dbReference type="NCBI Taxonomy" id="1974707"/>
    <lineage>
        <taxon>Bacteria</taxon>
        <taxon>Candidatus Nealsoniibacteriota</taxon>
    </lineage>
</organism>
<dbReference type="HAMAP" id="MF_01039">
    <property type="entry name" value="PGAM_GpmA"/>
    <property type="match status" value="1"/>
</dbReference>
<evidence type="ECO:0000313" key="8">
    <source>
        <dbReference type="Proteomes" id="UP000229675"/>
    </source>
</evidence>
<dbReference type="EMBL" id="PEZD01000039">
    <property type="protein sequence ID" value="PIS17232.1"/>
    <property type="molecule type" value="Genomic_DNA"/>
</dbReference>
<name>A0A2H0WX54_9BACT</name>
<feature type="binding site" evidence="4 6">
    <location>
        <begin position="85"/>
        <end position="88"/>
    </location>
    <ligand>
        <name>substrate</name>
    </ligand>
</feature>
<feature type="active site" description="Proton donor/acceptor" evidence="4 5">
    <location>
        <position position="85"/>
    </location>
</feature>
<comment type="caution">
    <text evidence="4">Lacks conserved residue(s) required for the propagation of feature annotation.</text>
</comment>
<comment type="pathway">
    <text evidence="4">Carbohydrate degradation; glycolysis; pyruvate from D-glyceraldehyde 3-phosphate: step 3/5.</text>
</comment>
<feature type="binding site" evidence="4 6">
    <location>
        <begin position="112"/>
        <end position="113"/>
    </location>
    <ligand>
        <name>substrate</name>
    </ligand>
</feature>
<comment type="function">
    <text evidence="4">Catalyzes the interconversion of 2-phosphoglycerate and 3-phosphoglycerate.</text>
</comment>
<dbReference type="SUPFAM" id="SSF53254">
    <property type="entry name" value="Phosphoglycerate mutase-like"/>
    <property type="match status" value="1"/>
</dbReference>
<comment type="similarity">
    <text evidence="1 4">Belongs to the phosphoglycerate mutase family. BPG-dependent PGAM subfamily.</text>
</comment>
<feature type="binding site" evidence="6">
    <location>
        <begin position="8"/>
        <end position="15"/>
    </location>
    <ligand>
        <name>substrate</name>
    </ligand>
</feature>
<comment type="catalytic activity">
    <reaction evidence="4">
        <text>(2R)-2-phosphoglycerate = (2R)-3-phosphoglycerate</text>
        <dbReference type="Rhea" id="RHEA:15901"/>
        <dbReference type="ChEBI" id="CHEBI:58272"/>
        <dbReference type="ChEBI" id="CHEBI:58289"/>
        <dbReference type="EC" id="5.4.2.11"/>
    </reaction>
</comment>
<dbReference type="Gene3D" id="3.40.50.1240">
    <property type="entry name" value="Phosphoglycerate mutase-like"/>
    <property type="match status" value="1"/>
</dbReference>
<keyword evidence="4" id="KW-0312">Gluconeogenesis</keyword>
<feature type="binding site" evidence="4 6">
    <location>
        <position position="58"/>
    </location>
    <ligand>
        <name>substrate</name>
    </ligand>
</feature>
<evidence type="ECO:0000256" key="6">
    <source>
        <dbReference type="PIRSR" id="PIRSR613078-2"/>
    </source>
</evidence>
<dbReference type="UniPathway" id="UPA00109">
    <property type="reaction ID" value="UER00186"/>
</dbReference>
<gene>
    <name evidence="4" type="primary">gpmA</name>
    <name evidence="7" type="ORF">COT59_01765</name>
</gene>
<dbReference type="GO" id="GO:0004619">
    <property type="term" value="F:phosphoglycerate mutase activity"/>
    <property type="evidence" value="ECO:0007669"/>
    <property type="project" value="UniProtKB-UniRule"/>
</dbReference>
<dbReference type="InterPro" id="IPR029033">
    <property type="entry name" value="His_PPase_superfam"/>
</dbReference>
<dbReference type="GO" id="GO:0006094">
    <property type="term" value="P:gluconeogenesis"/>
    <property type="evidence" value="ECO:0007669"/>
    <property type="project" value="UniProtKB-UniRule"/>
</dbReference>
<evidence type="ECO:0000256" key="2">
    <source>
        <dbReference type="ARBA" id="ARBA00023152"/>
    </source>
</evidence>
<proteinExistence type="inferred from homology"/>
<dbReference type="PANTHER" id="PTHR11931">
    <property type="entry name" value="PHOSPHOGLYCERATE MUTASE"/>
    <property type="match status" value="1"/>
</dbReference>
<accession>A0A2H0WX54</accession>
<keyword evidence="2 4" id="KW-0324">Glycolysis</keyword>
<feature type="binding site" evidence="4 6">
    <location>
        <begin position="21"/>
        <end position="22"/>
    </location>
    <ligand>
        <name>substrate</name>
    </ligand>
</feature>
<dbReference type="NCBIfam" id="TIGR01258">
    <property type="entry name" value="pgm_1"/>
    <property type="match status" value="1"/>
</dbReference>
<feature type="active site" description="Tele-phosphohistidine intermediate" evidence="4 5">
    <location>
        <position position="9"/>
    </location>
</feature>
<keyword evidence="3 4" id="KW-0413">Isomerase</keyword>
<evidence type="ECO:0000256" key="5">
    <source>
        <dbReference type="PIRSR" id="PIRSR613078-1"/>
    </source>
</evidence>
<protein>
    <recommendedName>
        <fullName evidence="4">2,3-bisphosphoglycerate-dependent phosphoglycerate mutase</fullName>
        <shortName evidence="4">BPG-dependent PGAM</shortName>
        <shortName evidence="4">PGAM</shortName>
        <shortName evidence="4">Phosphoglyceromutase</shortName>
        <shortName evidence="4">dPGM</shortName>
        <ecNumber evidence="4">5.4.2.11</ecNumber>
    </recommendedName>
</protein>
<dbReference type="AlphaFoldDB" id="A0A2H0WX54"/>
<evidence type="ECO:0000313" key="7">
    <source>
        <dbReference type="EMBL" id="PIS17232.1"/>
    </source>
</evidence>
<evidence type="ECO:0000256" key="1">
    <source>
        <dbReference type="ARBA" id="ARBA00006717"/>
    </source>
</evidence>
<dbReference type="InterPro" id="IPR005952">
    <property type="entry name" value="Phosphogly_mut1"/>
</dbReference>
<dbReference type="GO" id="GO:0006096">
    <property type="term" value="P:glycolytic process"/>
    <property type="evidence" value="ECO:0007669"/>
    <property type="project" value="UniProtKB-UniRule"/>
</dbReference>
<dbReference type="CDD" id="cd07067">
    <property type="entry name" value="HP_PGM_like"/>
    <property type="match status" value="1"/>
</dbReference>
<evidence type="ECO:0000256" key="4">
    <source>
        <dbReference type="HAMAP-Rule" id="MF_01039"/>
    </source>
</evidence>
<dbReference type="Proteomes" id="UP000229675">
    <property type="component" value="Unassembled WGS sequence"/>
</dbReference>
<dbReference type="EC" id="5.4.2.11" evidence="4"/>
<evidence type="ECO:0000256" key="3">
    <source>
        <dbReference type="ARBA" id="ARBA00023235"/>
    </source>
</evidence>
<dbReference type="Pfam" id="PF00300">
    <property type="entry name" value="His_Phos_1"/>
    <property type="match status" value="1"/>
</dbReference>
<comment type="caution">
    <text evidence="7">The sequence shown here is derived from an EMBL/GenBank/DDBJ whole genome shotgun (WGS) entry which is preliminary data.</text>
</comment>
<dbReference type="PIRSF" id="PIRSF000709">
    <property type="entry name" value="6PFK_2-Ptase"/>
    <property type="match status" value="1"/>
</dbReference>
<reference evidence="8" key="1">
    <citation type="submission" date="2017-09" db="EMBL/GenBank/DDBJ databases">
        <title>Depth-based differentiation of microbial function through sediment-hosted aquifers and enrichment of novel symbionts in the deep terrestrial subsurface.</title>
        <authorList>
            <person name="Probst A.J."/>
            <person name="Ladd B."/>
            <person name="Jarett J.K."/>
            <person name="Geller-Mcgrath D.E."/>
            <person name="Sieber C.M.K."/>
            <person name="Emerson J.B."/>
            <person name="Anantharaman K."/>
            <person name="Thomas B.C."/>
            <person name="Malmstrom R."/>
            <person name="Stieglmeier M."/>
            <person name="Klingl A."/>
            <person name="Woyke T."/>
            <person name="Ryan C.M."/>
            <person name="Banfield J.F."/>
        </authorList>
    </citation>
    <scope>NUCLEOTIDE SEQUENCE [LARGE SCALE GENOMIC DNA]</scope>
</reference>
<feature type="binding site" evidence="4 6">
    <location>
        <position position="96"/>
    </location>
    <ligand>
        <name>substrate</name>
    </ligand>
</feature>
<dbReference type="SMART" id="SM00855">
    <property type="entry name" value="PGAM"/>
    <property type="match status" value="1"/>
</dbReference>
<dbReference type="InterPro" id="IPR013078">
    <property type="entry name" value="His_Pase_superF_clade-1"/>
</dbReference>